<evidence type="ECO:0000313" key="2">
    <source>
        <dbReference type="Proteomes" id="UP000250235"/>
    </source>
</evidence>
<dbReference type="EMBL" id="KQ990546">
    <property type="protein sequence ID" value="KZV53084.1"/>
    <property type="molecule type" value="Genomic_DNA"/>
</dbReference>
<proteinExistence type="predicted"/>
<organism evidence="1 2">
    <name type="scientific">Dorcoceras hygrometricum</name>
    <dbReference type="NCBI Taxonomy" id="472368"/>
    <lineage>
        <taxon>Eukaryota</taxon>
        <taxon>Viridiplantae</taxon>
        <taxon>Streptophyta</taxon>
        <taxon>Embryophyta</taxon>
        <taxon>Tracheophyta</taxon>
        <taxon>Spermatophyta</taxon>
        <taxon>Magnoliopsida</taxon>
        <taxon>eudicotyledons</taxon>
        <taxon>Gunneridae</taxon>
        <taxon>Pentapetalae</taxon>
        <taxon>asterids</taxon>
        <taxon>lamiids</taxon>
        <taxon>Lamiales</taxon>
        <taxon>Gesneriaceae</taxon>
        <taxon>Didymocarpoideae</taxon>
        <taxon>Trichosporeae</taxon>
        <taxon>Loxocarpinae</taxon>
        <taxon>Dorcoceras</taxon>
    </lineage>
</organism>
<sequence length="205" mass="23890">MTVRNHRWPSHPGKKQGNNNETMAAIAEMECQCVYAQLEQPAYNICTTIIHDNSSKERSKSRPAQNRPKYTVHRFYGNTTNLTANHRSHSWDSYAQPATNTLIQLNRELKTRLGTRSHHKFERLPERTTTRQKDSSFEISLQPTTVSKRAINRKIFKRGVQRYLECEKWWPETMLNSPEKLTVNSVLGFEATNNNREKISISMEI</sequence>
<evidence type="ECO:0000313" key="1">
    <source>
        <dbReference type="EMBL" id="KZV53084.1"/>
    </source>
</evidence>
<accession>A0A2Z7D0U0</accession>
<keyword evidence="2" id="KW-1185">Reference proteome</keyword>
<gene>
    <name evidence="1" type="ORF">F511_15831</name>
</gene>
<dbReference type="AlphaFoldDB" id="A0A2Z7D0U0"/>
<protein>
    <submittedName>
        <fullName evidence="1">Uncharacterized protein</fullName>
    </submittedName>
</protein>
<reference evidence="1 2" key="1">
    <citation type="journal article" date="2015" name="Proc. Natl. Acad. Sci. U.S.A.">
        <title>The resurrection genome of Boea hygrometrica: A blueprint for survival of dehydration.</title>
        <authorList>
            <person name="Xiao L."/>
            <person name="Yang G."/>
            <person name="Zhang L."/>
            <person name="Yang X."/>
            <person name="Zhao S."/>
            <person name="Ji Z."/>
            <person name="Zhou Q."/>
            <person name="Hu M."/>
            <person name="Wang Y."/>
            <person name="Chen M."/>
            <person name="Xu Y."/>
            <person name="Jin H."/>
            <person name="Xiao X."/>
            <person name="Hu G."/>
            <person name="Bao F."/>
            <person name="Hu Y."/>
            <person name="Wan P."/>
            <person name="Li L."/>
            <person name="Deng X."/>
            <person name="Kuang T."/>
            <person name="Xiang C."/>
            <person name="Zhu J.K."/>
            <person name="Oliver M.J."/>
            <person name="He Y."/>
        </authorList>
    </citation>
    <scope>NUCLEOTIDE SEQUENCE [LARGE SCALE GENOMIC DNA]</scope>
    <source>
        <strain evidence="2">cv. XS01</strain>
    </source>
</reference>
<name>A0A2Z7D0U0_9LAMI</name>
<dbReference type="Proteomes" id="UP000250235">
    <property type="component" value="Unassembled WGS sequence"/>
</dbReference>